<evidence type="ECO:0000313" key="1">
    <source>
        <dbReference type="EMBL" id="KAI9897350.1"/>
    </source>
</evidence>
<keyword evidence="2" id="KW-1185">Reference proteome</keyword>
<dbReference type="EMBL" id="CM047946">
    <property type="protein sequence ID" value="KAI9897350.1"/>
    <property type="molecule type" value="Genomic_DNA"/>
</dbReference>
<gene>
    <name evidence="1" type="ORF">N3K66_007206</name>
</gene>
<protein>
    <submittedName>
        <fullName evidence="1">Uncharacterized protein</fullName>
    </submittedName>
</protein>
<accession>A0ACC0UT94</accession>
<reference evidence="1" key="1">
    <citation type="submission" date="2022-10" db="EMBL/GenBank/DDBJ databases">
        <title>Complete Genome of Trichothecium roseum strain YXFP-22015, a Plant Pathogen Isolated from Citrus.</title>
        <authorList>
            <person name="Wang Y."/>
            <person name="Zhu L."/>
        </authorList>
    </citation>
    <scope>NUCLEOTIDE SEQUENCE</scope>
    <source>
        <strain evidence="1">YXFP-22015</strain>
    </source>
</reference>
<comment type="caution">
    <text evidence="1">The sequence shown here is derived from an EMBL/GenBank/DDBJ whole genome shotgun (WGS) entry which is preliminary data.</text>
</comment>
<dbReference type="Proteomes" id="UP001163324">
    <property type="component" value="Chromosome 7"/>
</dbReference>
<proteinExistence type="predicted"/>
<organism evidence="1 2">
    <name type="scientific">Trichothecium roseum</name>
    <dbReference type="NCBI Taxonomy" id="47278"/>
    <lineage>
        <taxon>Eukaryota</taxon>
        <taxon>Fungi</taxon>
        <taxon>Dikarya</taxon>
        <taxon>Ascomycota</taxon>
        <taxon>Pezizomycotina</taxon>
        <taxon>Sordariomycetes</taxon>
        <taxon>Hypocreomycetidae</taxon>
        <taxon>Hypocreales</taxon>
        <taxon>Hypocreales incertae sedis</taxon>
        <taxon>Trichothecium</taxon>
    </lineage>
</organism>
<sequence>MNKKNTSPTPYGSGRWVIPSFGGPDVLEWQETDVTEAPGPDSALVRILVAGIAGTDNLQRVGGYPNERCAKPGFTPGYDFVGEIVALGSETAAPSASSQPRLAKGDRVTALCTVGAHATHIYMPLADLVRVEPTDDAVAVCALPLNYMTAYGMLRRSGVALPRGSTVLIGSASGGVGTAVAQVVRAFDLGIAMIGTCSPSKFDFVRELGVQPVDRHAPDLAARVRALTPGGRGVDVAFDAVGSEESLRRSHEATRDDGGKVLVIGVMSEIRTDGDGLRGGDGSLDVGSLLRERARPWTVFFSMDRDWYYPERASWVAALREVLARVREGSLAPVVARRFRLSEAVEAHRELVAGANVRGKMVFVVDEELAAQEGI</sequence>
<evidence type="ECO:0000313" key="2">
    <source>
        <dbReference type="Proteomes" id="UP001163324"/>
    </source>
</evidence>
<name>A0ACC0UT94_9HYPO</name>